<feature type="transmembrane region" description="Helical" evidence="1">
    <location>
        <begin position="78"/>
        <end position="101"/>
    </location>
</feature>
<keyword evidence="1" id="KW-1133">Transmembrane helix</keyword>
<feature type="transmembrane region" description="Helical" evidence="1">
    <location>
        <begin position="29"/>
        <end position="58"/>
    </location>
</feature>
<evidence type="ECO:0008006" key="4">
    <source>
        <dbReference type="Google" id="ProtNLM"/>
    </source>
</evidence>
<gene>
    <name evidence="2" type="ORF">EV186_103872</name>
</gene>
<keyword evidence="3" id="KW-1185">Reference proteome</keyword>
<keyword evidence="1" id="KW-0472">Membrane</keyword>
<evidence type="ECO:0000313" key="2">
    <source>
        <dbReference type="EMBL" id="TDP97893.1"/>
    </source>
</evidence>
<evidence type="ECO:0000256" key="1">
    <source>
        <dbReference type="SAM" id="Phobius"/>
    </source>
</evidence>
<dbReference type="AlphaFoldDB" id="A0A4R6SE20"/>
<sequence>MSYPQYSNQPQFPGPYQPMPQQRTSGMAVAGMVLGIITVVGWWIPIGSVVLGALAVALSGVGMAQTGNPASGYSGRGLAITGLVCGIIGLVPSVFFTIAFLGTVH</sequence>
<dbReference type="RefSeq" id="WP_133851029.1">
    <property type="nucleotide sequence ID" value="NZ_SNXZ01000003.1"/>
</dbReference>
<protein>
    <recommendedName>
        <fullName evidence="4">DUF4190 domain-containing protein</fullName>
    </recommendedName>
</protein>
<keyword evidence="1" id="KW-0812">Transmembrane</keyword>
<accession>A0A4R6SE20</accession>
<dbReference type="EMBL" id="SNXZ01000003">
    <property type="protein sequence ID" value="TDP97893.1"/>
    <property type="molecule type" value="Genomic_DNA"/>
</dbReference>
<evidence type="ECO:0000313" key="3">
    <source>
        <dbReference type="Proteomes" id="UP000295444"/>
    </source>
</evidence>
<dbReference type="OrthoDB" id="3626872at2"/>
<reference evidence="2 3" key="1">
    <citation type="submission" date="2019-03" db="EMBL/GenBank/DDBJ databases">
        <title>Genomic Encyclopedia of Type Strains, Phase IV (KMG-IV): sequencing the most valuable type-strain genomes for metagenomic binning, comparative biology and taxonomic classification.</title>
        <authorList>
            <person name="Goeker M."/>
        </authorList>
    </citation>
    <scope>NUCLEOTIDE SEQUENCE [LARGE SCALE GENOMIC DNA]</scope>
    <source>
        <strain evidence="2 3">DSM 45361</strain>
    </source>
</reference>
<organism evidence="2 3">
    <name type="scientific">Labedaea rhizosphaerae</name>
    <dbReference type="NCBI Taxonomy" id="598644"/>
    <lineage>
        <taxon>Bacteria</taxon>
        <taxon>Bacillati</taxon>
        <taxon>Actinomycetota</taxon>
        <taxon>Actinomycetes</taxon>
        <taxon>Pseudonocardiales</taxon>
        <taxon>Pseudonocardiaceae</taxon>
        <taxon>Labedaea</taxon>
    </lineage>
</organism>
<dbReference type="Proteomes" id="UP000295444">
    <property type="component" value="Unassembled WGS sequence"/>
</dbReference>
<name>A0A4R6SE20_LABRH</name>
<comment type="caution">
    <text evidence="2">The sequence shown here is derived from an EMBL/GenBank/DDBJ whole genome shotgun (WGS) entry which is preliminary data.</text>
</comment>
<proteinExistence type="predicted"/>